<dbReference type="EMBL" id="GCES01107038">
    <property type="protein sequence ID" value="JAQ79284.1"/>
    <property type="molecule type" value="Transcribed_RNA"/>
</dbReference>
<protein>
    <submittedName>
        <fullName evidence="2">Uncharacterized protein</fullName>
    </submittedName>
</protein>
<sequence>MSVLKMSQLEQKRRNSDTDIKAETQGVSLCEWGINGTSGLPSREGTLFG</sequence>
<feature type="region of interest" description="Disordered" evidence="1">
    <location>
        <begin position="1"/>
        <end position="20"/>
    </location>
</feature>
<accession>A0A146PVS8</accession>
<proteinExistence type="predicted"/>
<feature type="compositionally biased region" description="Basic and acidic residues" evidence="1">
    <location>
        <begin position="10"/>
        <end position="20"/>
    </location>
</feature>
<reference evidence="2" key="1">
    <citation type="submission" date="2015-01" db="EMBL/GenBank/DDBJ databases">
        <title>EvidentialGene: Evidence-directed Construction of Complete mRNA Transcriptomes without Genomes.</title>
        <authorList>
            <person name="Gilbert D.G."/>
        </authorList>
    </citation>
    <scope>NUCLEOTIDE SEQUENCE</scope>
</reference>
<dbReference type="EMBL" id="GCES01138354">
    <property type="protein sequence ID" value="JAQ47968.1"/>
    <property type="molecule type" value="Transcribed_RNA"/>
</dbReference>
<organism evidence="2">
    <name type="scientific">Fundulus heteroclitus</name>
    <name type="common">Killifish</name>
    <name type="synonym">Mummichog</name>
    <dbReference type="NCBI Taxonomy" id="8078"/>
    <lineage>
        <taxon>Eukaryota</taxon>
        <taxon>Metazoa</taxon>
        <taxon>Chordata</taxon>
        <taxon>Craniata</taxon>
        <taxon>Vertebrata</taxon>
        <taxon>Euteleostomi</taxon>
        <taxon>Actinopterygii</taxon>
        <taxon>Neopterygii</taxon>
        <taxon>Teleostei</taxon>
        <taxon>Neoteleostei</taxon>
        <taxon>Acanthomorphata</taxon>
        <taxon>Ovalentaria</taxon>
        <taxon>Atherinomorphae</taxon>
        <taxon>Cyprinodontiformes</taxon>
        <taxon>Fundulidae</taxon>
        <taxon>Fundulus</taxon>
    </lineage>
</organism>
<name>A0A146PVS8_FUNHE</name>
<dbReference type="AlphaFoldDB" id="A0A146PVS8"/>
<evidence type="ECO:0000313" key="2">
    <source>
        <dbReference type="EMBL" id="JAQ47968.1"/>
    </source>
</evidence>
<evidence type="ECO:0000256" key="1">
    <source>
        <dbReference type="SAM" id="MobiDB-lite"/>
    </source>
</evidence>